<proteinExistence type="inferred from homology"/>
<dbReference type="Pfam" id="PF13432">
    <property type="entry name" value="TPR_16"/>
    <property type="match status" value="1"/>
</dbReference>
<dbReference type="HOGENOM" id="CLU_997073_0_0_5"/>
<dbReference type="PATRIC" id="fig|1367847.3.peg.421"/>
<dbReference type="eggNOG" id="COG1729">
    <property type="taxonomic scope" value="Bacteria"/>
</dbReference>
<keyword evidence="1" id="KW-0132">Cell division</keyword>
<dbReference type="EMBL" id="CP006650">
    <property type="protein sequence ID" value="AGT07586.1"/>
    <property type="molecule type" value="Genomic_DNA"/>
</dbReference>
<dbReference type="Proteomes" id="UP000015480">
    <property type="component" value="Chromosome"/>
</dbReference>
<keyword evidence="1" id="KW-0131">Cell cycle</keyword>
<keyword evidence="1" id="KW-0574">Periplasm</keyword>
<dbReference type="KEGG" id="pami:JCM7686_0477"/>
<feature type="region of interest" description="Disordered" evidence="2">
    <location>
        <begin position="117"/>
        <end position="159"/>
    </location>
</feature>
<dbReference type="SUPFAM" id="SSF48452">
    <property type="entry name" value="TPR-like"/>
    <property type="match status" value="1"/>
</dbReference>
<keyword evidence="1" id="KW-0732">Signal</keyword>
<dbReference type="InterPro" id="IPR011990">
    <property type="entry name" value="TPR-like_helical_dom_sf"/>
</dbReference>
<comment type="similarity">
    <text evidence="1">Belongs to the CpoB family.</text>
</comment>
<accession>S5YQR8</accession>
<feature type="compositionally biased region" description="Low complexity" evidence="2">
    <location>
        <begin position="144"/>
        <end position="158"/>
    </location>
</feature>
<dbReference type="STRING" id="1367847.JCM7686_0477"/>
<sequence length="342" mass="35443" precursor="true">MRRLLLAAGLALVAFGAQAQDKQTLADIRSELGQLSSDLQSLRAELAASGQAGYAAAGGESAIDRMNAMEAELQQLTGQTEQLQNRIDRVVKDGTTRIGDIEFRLCEMEDGCDLGTLTTPQLGQQHGSANLPPSSQTGMLNGGATRPSKPSASAATTAEKADFDRARGVLGQGDFRRAADLFAAVAETHAGGPLTAEALFLRGAALDSAGDLHGAGVAWLDSFAADPMSPQAPDALLGLSRAEAGTGDARNGCPFLQEILVRFPDVPQAEEAEKRITALGCDAMDTEVIEDADPAANLPSLDDPEAAADFGLTQDMPDLPLTDAPQTDAPQPDLPAGSAARP</sequence>
<evidence type="ECO:0000313" key="4">
    <source>
        <dbReference type="Proteomes" id="UP000015480"/>
    </source>
</evidence>
<keyword evidence="1" id="KW-0175">Coiled coil</keyword>
<name>S5YQR8_PARAH</name>
<comment type="function">
    <text evidence="1">Mediates coordination of peptidoglycan synthesis and outer membrane constriction during cell division.</text>
</comment>
<dbReference type="GO" id="GO:0043093">
    <property type="term" value="P:FtsZ-dependent cytokinesis"/>
    <property type="evidence" value="ECO:0007669"/>
    <property type="project" value="UniProtKB-UniRule"/>
</dbReference>
<reference evidence="3 4" key="1">
    <citation type="journal article" date="2014" name="BMC Genomics">
        <title>Architecture and functions of a multipartite genome of the methylotrophic bacterium Paracoccus aminophilus JCM 7686, containing primary and secondary chromids.</title>
        <authorList>
            <person name="Dziewit L."/>
            <person name="Czarnecki J."/>
            <person name="Wibberg D."/>
            <person name="Radlinska M."/>
            <person name="Mrozek P."/>
            <person name="Szymczak M."/>
            <person name="Schluter A."/>
            <person name="Puhler A."/>
            <person name="Bartosik D."/>
        </authorList>
    </citation>
    <scope>NUCLEOTIDE SEQUENCE [LARGE SCALE GENOMIC DNA]</scope>
    <source>
        <strain evidence="3">JCM 7686</strain>
    </source>
</reference>
<feature type="compositionally biased region" description="Polar residues" evidence="2">
    <location>
        <begin position="117"/>
        <end position="139"/>
    </location>
</feature>
<dbReference type="AlphaFoldDB" id="S5YQR8"/>
<feature type="signal peptide" evidence="1">
    <location>
        <begin position="1"/>
        <end position="19"/>
    </location>
</feature>
<protein>
    <recommendedName>
        <fullName evidence="1">Cell division coordinator CpoB</fullName>
    </recommendedName>
</protein>
<feature type="coiled-coil region" evidence="1">
    <location>
        <begin position="25"/>
        <end position="93"/>
    </location>
</feature>
<evidence type="ECO:0000313" key="3">
    <source>
        <dbReference type="EMBL" id="AGT07586.1"/>
    </source>
</evidence>
<comment type="subcellular location">
    <subcellularLocation>
        <location evidence="1">Periplasm</location>
    </subcellularLocation>
</comment>
<keyword evidence="4" id="KW-1185">Reference proteome</keyword>
<dbReference type="HAMAP" id="MF_02066">
    <property type="entry name" value="CpoB"/>
    <property type="match status" value="1"/>
</dbReference>
<organism evidence="3 4">
    <name type="scientific">Paracoccus aminophilus JCM 7686</name>
    <dbReference type="NCBI Taxonomy" id="1367847"/>
    <lineage>
        <taxon>Bacteria</taxon>
        <taxon>Pseudomonadati</taxon>
        <taxon>Pseudomonadota</taxon>
        <taxon>Alphaproteobacteria</taxon>
        <taxon>Rhodobacterales</taxon>
        <taxon>Paracoccaceae</taxon>
        <taxon>Paracoccus</taxon>
    </lineage>
</organism>
<dbReference type="Gene3D" id="1.25.40.10">
    <property type="entry name" value="Tetratricopeptide repeat domain"/>
    <property type="match status" value="1"/>
</dbReference>
<evidence type="ECO:0000256" key="2">
    <source>
        <dbReference type="SAM" id="MobiDB-lite"/>
    </source>
</evidence>
<dbReference type="RefSeq" id="WP_020949225.1">
    <property type="nucleotide sequence ID" value="NC_022041.1"/>
</dbReference>
<feature type="region of interest" description="Disordered" evidence="2">
    <location>
        <begin position="295"/>
        <end position="342"/>
    </location>
</feature>
<gene>
    <name evidence="1" type="primary">cpoB</name>
    <name evidence="3" type="ORF">JCM7686_0477</name>
</gene>
<evidence type="ECO:0000256" key="1">
    <source>
        <dbReference type="HAMAP-Rule" id="MF_02066"/>
    </source>
</evidence>
<dbReference type="GO" id="GO:0030288">
    <property type="term" value="C:outer membrane-bounded periplasmic space"/>
    <property type="evidence" value="ECO:0007669"/>
    <property type="project" value="UniProtKB-UniRule"/>
</dbReference>
<feature type="chain" id="PRO_5009992806" description="Cell division coordinator CpoB" evidence="1">
    <location>
        <begin position="20"/>
        <end position="342"/>
    </location>
</feature>
<dbReference type="InterPro" id="IPR034706">
    <property type="entry name" value="CpoB"/>
</dbReference>